<protein>
    <recommendedName>
        <fullName evidence="3">Holliday junction branch migration complex subunit RuvA</fullName>
    </recommendedName>
</protein>
<keyword evidence="6" id="KW-1185">Reference proteome</keyword>
<keyword evidence="3" id="KW-0238">DNA-binding</keyword>
<evidence type="ECO:0000259" key="4">
    <source>
        <dbReference type="SMART" id="SM00278"/>
    </source>
</evidence>
<dbReference type="EMBL" id="JANGAC010000001">
    <property type="protein sequence ID" value="MCQ4921904.1"/>
    <property type="molecule type" value="Genomic_DNA"/>
</dbReference>
<dbReference type="GO" id="GO:0016787">
    <property type="term" value="F:hydrolase activity"/>
    <property type="evidence" value="ECO:0007669"/>
    <property type="project" value="UniProtKB-KW"/>
</dbReference>
<comment type="caution">
    <text evidence="5">The sequence shown here is derived from an EMBL/GenBank/DDBJ whole genome shotgun (WGS) entry which is preliminary data.</text>
</comment>
<accession>A0ABT1S614</accession>
<organism evidence="5 6">
    <name type="scientific">Tissierella carlieri</name>
    <dbReference type="NCBI Taxonomy" id="689904"/>
    <lineage>
        <taxon>Bacteria</taxon>
        <taxon>Bacillati</taxon>
        <taxon>Bacillota</taxon>
        <taxon>Tissierellia</taxon>
        <taxon>Tissierellales</taxon>
        <taxon>Tissierellaceae</taxon>
        <taxon>Tissierella</taxon>
    </lineage>
</organism>
<keyword evidence="3" id="KW-0963">Cytoplasm</keyword>
<comment type="similarity">
    <text evidence="3">Belongs to the RuvA family.</text>
</comment>
<reference evidence="5 6" key="1">
    <citation type="submission" date="2022-06" db="EMBL/GenBank/DDBJ databases">
        <title>Isolation of gut microbiota from human fecal samples.</title>
        <authorList>
            <person name="Pamer E.G."/>
            <person name="Barat B."/>
            <person name="Waligurski E."/>
            <person name="Medina S."/>
            <person name="Paddock L."/>
            <person name="Mostad J."/>
        </authorList>
    </citation>
    <scope>NUCLEOTIDE SEQUENCE [LARGE SCALE GENOMIC DNA]</scope>
    <source>
        <strain evidence="5 6">DFI.7.95</strain>
    </source>
</reference>
<evidence type="ECO:0000313" key="6">
    <source>
        <dbReference type="Proteomes" id="UP001524478"/>
    </source>
</evidence>
<dbReference type="InterPro" id="IPR000085">
    <property type="entry name" value="RuvA"/>
</dbReference>
<comment type="subcellular location">
    <subcellularLocation>
        <location evidence="3">Cytoplasm</location>
    </subcellularLocation>
</comment>
<evidence type="ECO:0000256" key="2">
    <source>
        <dbReference type="ARBA" id="ARBA00023204"/>
    </source>
</evidence>
<dbReference type="NCBIfam" id="TIGR00084">
    <property type="entry name" value="ruvA"/>
    <property type="match status" value="1"/>
</dbReference>
<feature type="region of interest" description="Domain III" evidence="3">
    <location>
        <begin position="149"/>
        <end position="199"/>
    </location>
</feature>
<dbReference type="Pfam" id="PF01330">
    <property type="entry name" value="RuvA_N"/>
    <property type="match status" value="1"/>
</dbReference>
<comment type="function">
    <text evidence="3">The RuvA-RuvB-RuvC complex processes Holliday junction (HJ) DNA during genetic recombination and DNA repair, while the RuvA-RuvB complex plays an important role in the rescue of blocked DNA replication forks via replication fork reversal (RFR). RuvA specifically binds to HJ cruciform DNA, conferring on it an open structure. The RuvB hexamer acts as an ATP-dependent pump, pulling dsDNA into and through the RuvAB complex. HJ branch migration allows RuvC to scan DNA until it finds its consensus sequence, where it cleaves and resolves the cruciform DNA.</text>
</comment>
<gene>
    <name evidence="3 5" type="primary">ruvA</name>
    <name evidence="5" type="ORF">NE686_02290</name>
</gene>
<dbReference type="Pfam" id="PF07499">
    <property type="entry name" value="RuvA_C"/>
    <property type="match status" value="1"/>
</dbReference>
<dbReference type="InterPro" id="IPR011114">
    <property type="entry name" value="RuvA_C"/>
</dbReference>
<dbReference type="Pfam" id="PF14520">
    <property type="entry name" value="HHH_5"/>
    <property type="match status" value="1"/>
</dbReference>
<name>A0ABT1S614_9FIRM</name>
<evidence type="ECO:0000256" key="3">
    <source>
        <dbReference type="HAMAP-Rule" id="MF_00031"/>
    </source>
</evidence>
<dbReference type="InterPro" id="IPR003583">
    <property type="entry name" value="Hlx-hairpin-Hlx_DNA-bd_motif"/>
</dbReference>
<sequence>MNILFEFIIGDVVSIKEDYIVLQNNGIGYKIFTSTNSMIQLELGMRNAMIFTYLNVREDGLFLYGFTSEEEINMFRLLQMVSKIGPKSALGILSTLTPNQIKVAVIKKELDILCKAPGIGKKTAERMVLELKDRIDKNIEVVEDNISGIKPNDYHEAIDGLMSLGYTRLEIEKIIRTMDISKMNIEDIIREALRKLSKH</sequence>
<keyword evidence="3" id="KW-0233">DNA recombination</keyword>
<keyword evidence="5" id="KW-0378">Hydrolase</keyword>
<feature type="region of interest" description="Domain I" evidence="3">
    <location>
        <begin position="4"/>
        <end position="67"/>
    </location>
</feature>
<keyword evidence="2 3" id="KW-0234">DNA repair</keyword>
<comment type="subunit">
    <text evidence="3">Homotetramer. Forms an RuvA(8)-RuvB(12)-Holliday junction (HJ) complex. HJ DNA is sandwiched between 2 RuvA tetramers; dsDNA enters through RuvA and exits via RuvB. An RuvB hexamer assembles on each DNA strand where it exits the tetramer. Each RuvB hexamer is contacted by two RuvA subunits (via domain III) on 2 adjacent RuvB subunits; this complex drives branch migration. In the full resolvosome a probable DNA-RuvA(4)-RuvB(12)-RuvC(2) complex forms which resolves the HJ.</text>
</comment>
<evidence type="ECO:0000256" key="1">
    <source>
        <dbReference type="ARBA" id="ARBA00022763"/>
    </source>
</evidence>
<evidence type="ECO:0000313" key="5">
    <source>
        <dbReference type="EMBL" id="MCQ4921904.1"/>
    </source>
</evidence>
<keyword evidence="1 3" id="KW-0227">DNA damage</keyword>
<feature type="domain" description="Helix-hairpin-helix DNA-binding motif class 1" evidence="4">
    <location>
        <begin position="111"/>
        <end position="130"/>
    </location>
</feature>
<comment type="domain">
    <text evidence="3">Has three domains with a flexible linker between the domains II and III and assumes an 'L' shape. Domain III is highly mobile and contacts RuvB.</text>
</comment>
<proteinExistence type="inferred from homology"/>
<dbReference type="Proteomes" id="UP001524478">
    <property type="component" value="Unassembled WGS sequence"/>
</dbReference>
<dbReference type="SMART" id="SM00278">
    <property type="entry name" value="HhH1"/>
    <property type="match status" value="2"/>
</dbReference>
<feature type="domain" description="Helix-hairpin-helix DNA-binding motif class 1" evidence="4">
    <location>
        <begin position="76"/>
        <end position="95"/>
    </location>
</feature>
<dbReference type="HAMAP" id="MF_00031">
    <property type="entry name" value="DNA_HJ_migration_RuvA"/>
    <property type="match status" value="1"/>
</dbReference>
<dbReference type="InterPro" id="IPR013849">
    <property type="entry name" value="DNA_helicase_Holl-junc_RuvA_I"/>
</dbReference>
<dbReference type="GO" id="GO:0003678">
    <property type="term" value="F:DNA helicase activity"/>
    <property type="evidence" value="ECO:0007669"/>
    <property type="project" value="UniProtKB-EC"/>
</dbReference>
<comment type="caution">
    <text evidence="3">Lacks conserved residue(s) required for the propagation of feature annotation.</text>
</comment>
<dbReference type="CDD" id="cd14332">
    <property type="entry name" value="UBA_RuvA_C"/>
    <property type="match status" value="1"/>
</dbReference>